<dbReference type="EMBL" id="UINC01033255">
    <property type="protein sequence ID" value="SVB22245.1"/>
    <property type="molecule type" value="Genomic_DNA"/>
</dbReference>
<protein>
    <submittedName>
        <fullName evidence="1">Uncharacterized protein</fullName>
    </submittedName>
</protein>
<proteinExistence type="predicted"/>
<dbReference type="AlphaFoldDB" id="A0A382C826"/>
<accession>A0A382C826</accession>
<sequence length="87" mass="9878">SERIPAGISRSHIAPVYTDLIKPICEKPRLKFWASIGSSTYTLDESPSCIPCVTQQAERVSFFEVSLDKIFSKEYFWDPLRGTVSIH</sequence>
<name>A0A382C826_9ZZZZ</name>
<evidence type="ECO:0000313" key="1">
    <source>
        <dbReference type="EMBL" id="SVB22245.1"/>
    </source>
</evidence>
<reference evidence="1" key="1">
    <citation type="submission" date="2018-05" db="EMBL/GenBank/DDBJ databases">
        <authorList>
            <person name="Lanie J.A."/>
            <person name="Ng W.-L."/>
            <person name="Kazmierczak K.M."/>
            <person name="Andrzejewski T.M."/>
            <person name="Davidsen T.M."/>
            <person name="Wayne K.J."/>
            <person name="Tettelin H."/>
            <person name="Glass J.I."/>
            <person name="Rusch D."/>
            <person name="Podicherti R."/>
            <person name="Tsui H.-C.T."/>
            <person name="Winkler M.E."/>
        </authorList>
    </citation>
    <scope>NUCLEOTIDE SEQUENCE</scope>
</reference>
<organism evidence="1">
    <name type="scientific">marine metagenome</name>
    <dbReference type="NCBI Taxonomy" id="408172"/>
    <lineage>
        <taxon>unclassified sequences</taxon>
        <taxon>metagenomes</taxon>
        <taxon>ecological metagenomes</taxon>
    </lineage>
</organism>
<feature type="non-terminal residue" evidence="1">
    <location>
        <position position="1"/>
    </location>
</feature>
<gene>
    <name evidence="1" type="ORF">METZ01_LOCUS175099</name>
</gene>